<proteinExistence type="predicted"/>
<accession>X1DIP3</accession>
<protein>
    <submittedName>
        <fullName evidence="1">Uncharacterized protein</fullName>
    </submittedName>
</protein>
<gene>
    <name evidence="1" type="ORF">S01H4_64184</name>
</gene>
<comment type="caution">
    <text evidence="1">The sequence shown here is derived from an EMBL/GenBank/DDBJ whole genome shotgun (WGS) entry which is preliminary data.</text>
</comment>
<feature type="non-terminal residue" evidence="1">
    <location>
        <position position="58"/>
    </location>
</feature>
<sequence>MRRTKLIRVGNDFLEFLDKEIKPEMLDLGVDPTYPQMGRFLKNKYIKINGFVKSQRIG</sequence>
<organism evidence="1">
    <name type="scientific">marine sediment metagenome</name>
    <dbReference type="NCBI Taxonomy" id="412755"/>
    <lineage>
        <taxon>unclassified sequences</taxon>
        <taxon>metagenomes</taxon>
        <taxon>ecological metagenomes</taxon>
    </lineage>
</organism>
<dbReference type="AlphaFoldDB" id="X1DIP3"/>
<reference evidence="1" key="1">
    <citation type="journal article" date="2014" name="Front. Microbiol.">
        <title>High frequency of phylogenetically diverse reductive dehalogenase-homologous genes in deep subseafloor sedimentary metagenomes.</title>
        <authorList>
            <person name="Kawai M."/>
            <person name="Futagami T."/>
            <person name="Toyoda A."/>
            <person name="Takaki Y."/>
            <person name="Nishi S."/>
            <person name="Hori S."/>
            <person name="Arai W."/>
            <person name="Tsubouchi T."/>
            <person name="Morono Y."/>
            <person name="Uchiyama I."/>
            <person name="Ito T."/>
            <person name="Fujiyama A."/>
            <person name="Inagaki F."/>
            <person name="Takami H."/>
        </authorList>
    </citation>
    <scope>NUCLEOTIDE SEQUENCE</scope>
    <source>
        <strain evidence="1">Expedition CK06-06</strain>
    </source>
</reference>
<name>X1DIP3_9ZZZZ</name>
<dbReference type="EMBL" id="BART01038844">
    <property type="protein sequence ID" value="GAH08155.1"/>
    <property type="molecule type" value="Genomic_DNA"/>
</dbReference>
<evidence type="ECO:0000313" key="1">
    <source>
        <dbReference type="EMBL" id="GAH08155.1"/>
    </source>
</evidence>